<evidence type="ECO:0000313" key="4">
    <source>
        <dbReference type="Proteomes" id="UP000001628"/>
    </source>
</evidence>
<feature type="domain" description="GP-PDE" evidence="2">
    <location>
        <begin position="57"/>
        <end position="297"/>
    </location>
</feature>
<gene>
    <name evidence="3" type="ORF">PADG_03282</name>
</gene>
<evidence type="ECO:0000256" key="1">
    <source>
        <dbReference type="SAM" id="Phobius"/>
    </source>
</evidence>
<evidence type="ECO:0000259" key="2">
    <source>
        <dbReference type="PROSITE" id="PS51704"/>
    </source>
</evidence>
<evidence type="ECO:0000313" key="3">
    <source>
        <dbReference type="EMBL" id="EEH47184.2"/>
    </source>
</evidence>
<dbReference type="PANTHER" id="PTHR43805:SF1">
    <property type="entry name" value="GP-PDE DOMAIN-CONTAINING PROTEIN"/>
    <property type="match status" value="1"/>
</dbReference>
<dbReference type="Pfam" id="PF03009">
    <property type="entry name" value="GDPD"/>
    <property type="match status" value="1"/>
</dbReference>
<protein>
    <recommendedName>
        <fullName evidence="2">GP-PDE domain-containing protein</fullName>
    </recommendedName>
</protein>
<dbReference type="STRING" id="502780.C1G7X7"/>
<dbReference type="InterPro" id="IPR030395">
    <property type="entry name" value="GP_PDE_dom"/>
</dbReference>
<dbReference type="OMA" id="ECSWEYL"/>
<dbReference type="InterPro" id="IPR017946">
    <property type="entry name" value="PLC-like_Pdiesterase_TIM-brl"/>
</dbReference>
<dbReference type="GO" id="GO:0006629">
    <property type="term" value="P:lipid metabolic process"/>
    <property type="evidence" value="ECO:0007669"/>
    <property type="project" value="InterPro"/>
</dbReference>
<keyword evidence="1" id="KW-1133">Transmembrane helix</keyword>
<dbReference type="VEuPathDB" id="FungiDB:PADG_03282"/>
<dbReference type="eggNOG" id="KOG2258">
    <property type="taxonomic scope" value="Eukaryota"/>
</dbReference>
<dbReference type="PROSITE" id="PS51704">
    <property type="entry name" value="GP_PDE"/>
    <property type="match status" value="1"/>
</dbReference>
<dbReference type="OrthoDB" id="1058301at2759"/>
<dbReference type="AlphaFoldDB" id="C1G7X7"/>
<sequence length="369" mass="41586">MGRETAIFEDVTATLDYSVGGCISTTHPAQPLEPRSHFPKSSWANPGYNKDGTRGVPLTVAHRGFKAKYPENTMCAFSHAVKVGAQGLEADMHISKDGVVVISHDATLQRCYGVRKRIIDCDWEYLSTLRTIKPPFEPMPRLLHLLQYIAVPERSHVWLLLDIKLDNDPETIMRAIAKAVLSIPSVHRPWNERIILGCWAAKYLPLCHKYLPTYPVALITYSLLYARKFLKVPNISFSIELKALVGPGGAKFLADVKHSQRQIFVWTVNEESLMRWSVRNEVDGVITDNPELSRKISDGCEGDRLHYGGYISSFHDSGDDGITVLQRVNVLVAAVILFVLGGVFAIIHPVDLKEFAEEPYEEYDRWEEL</sequence>
<dbReference type="GO" id="GO:0008081">
    <property type="term" value="F:phosphoric diester hydrolase activity"/>
    <property type="evidence" value="ECO:0007669"/>
    <property type="project" value="InterPro"/>
</dbReference>
<dbReference type="RefSeq" id="XP_010758334.1">
    <property type="nucleotide sequence ID" value="XM_010760032.1"/>
</dbReference>
<dbReference type="FunCoup" id="C1G7X7">
    <property type="interactions" value="99"/>
</dbReference>
<dbReference type="PANTHER" id="PTHR43805">
    <property type="entry name" value="GLYCEROPHOSPHORYL DIESTER PHOSPHODIESTERASE"/>
    <property type="match status" value="1"/>
</dbReference>
<dbReference type="SUPFAM" id="SSF51695">
    <property type="entry name" value="PLC-like phosphodiesterases"/>
    <property type="match status" value="1"/>
</dbReference>
<organism evidence="3 4">
    <name type="scientific">Paracoccidioides brasiliensis (strain Pb18)</name>
    <dbReference type="NCBI Taxonomy" id="502780"/>
    <lineage>
        <taxon>Eukaryota</taxon>
        <taxon>Fungi</taxon>
        <taxon>Dikarya</taxon>
        <taxon>Ascomycota</taxon>
        <taxon>Pezizomycotina</taxon>
        <taxon>Eurotiomycetes</taxon>
        <taxon>Eurotiomycetidae</taxon>
        <taxon>Onygenales</taxon>
        <taxon>Ajellomycetaceae</taxon>
        <taxon>Paracoccidioides</taxon>
    </lineage>
</organism>
<dbReference type="EMBL" id="KN275959">
    <property type="protein sequence ID" value="EEH47184.2"/>
    <property type="molecule type" value="Genomic_DNA"/>
</dbReference>
<dbReference type="HOGENOM" id="CLU_030006_1_2_1"/>
<dbReference type="KEGG" id="pbn:PADG_03282"/>
<keyword evidence="1" id="KW-0472">Membrane</keyword>
<accession>C1G7X7</accession>
<keyword evidence="4" id="KW-1185">Reference proteome</keyword>
<feature type="transmembrane region" description="Helical" evidence="1">
    <location>
        <begin position="328"/>
        <end position="347"/>
    </location>
</feature>
<dbReference type="Gene3D" id="3.20.20.190">
    <property type="entry name" value="Phosphatidylinositol (PI) phosphodiesterase"/>
    <property type="match status" value="1"/>
</dbReference>
<proteinExistence type="predicted"/>
<reference evidence="3 4" key="1">
    <citation type="journal article" date="2011" name="PLoS Genet.">
        <title>Comparative genomic analysis of human fungal pathogens causing paracoccidioidomycosis.</title>
        <authorList>
            <person name="Desjardins C.A."/>
            <person name="Champion M.D."/>
            <person name="Holder J.W."/>
            <person name="Muszewska A."/>
            <person name="Goldberg J."/>
            <person name="Bailao A.M."/>
            <person name="Brigido M.M."/>
            <person name="Ferreira M.E."/>
            <person name="Garcia A.M."/>
            <person name="Grynberg M."/>
            <person name="Gujja S."/>
            <person name="Heiman D.I."/>
            <person name="Henn M.R."/>
            <person name="Kodira C.D."/>
            <person name="Leon-Narvaez H."/>
            <person name="Longo L.V."/>
            <person name="Ma L.J."/>
            <person name="Malavazi I."/>
            <person name="Matsuo A.L."/>
            <person name="Morais F.V."/>
            <person name="Pereira M."/>
            <person name="Rodriguez-Brito S."/>
            <person name="Sakthikumar S."/>
            <person name="Salem-Izacc S.M."/>
            <person name="Sykes S.M."/>
            <person name="Teixeira M.M."/>
            <person name="Vallejo M.C."/>
            <person name="Walter M.E."/>
            <person name="Yandava C."/>
            <person name="Young S."/>
            <person name="Zeng Q."/>
            <person name="Zucker J."/>
            <person name="Felipe M.S."/>
            <person name="Goldman G.H."/>
            <person name="Haas B.J."/>
            <person name="McEwen J.G."/>
            <person name="Nino-Vega G."/>
            <person name="Puccia R."/>
            <person name="San-Blas G."/>
            <person name="Soares C.M."/>
            <person name="Birren B.W."/>
            <person name="Cuomo C.A."/>
        </authorList>
    </citation>
    <scope>NUCLEOTIDE SEQUENCE [LARGE SCALE GENOMIC DNA]</scope>
    <source>
        <strain evidence="3 4">Pb18</strain>
    </source>
</reference>
<keyword evidence="1" id="KW-0812">Transmembrane</keyword>
<dbReference type="GeneID" id="22582618"/>
<name>C1G7X7_PARBD</name>
<dbReference type="Proteomes" id="UP000001628">
    <property type="component" value="Unassembled WGS sequence"/>
</dbReference>
<dbReference type="InParanoid" id="C1G7X7"/>
<dbReference type="CDD" id="cd08570">
    <property type="entry name" value="GDPD_YPL206cp_fungi"/>
    <property type="match status" value="1"/>
</dbReference>